<dbReference type="InterPro" id="IPR029044">
    <property type="entry name" value="Nucleotide-diphossugar_trans"/>
</dbReference>
<proteinExistence type="inferred from homology"/>
<dbReference type="AlphaFoldDB" id="A0A7E5VGV6"/>
<dbReference type="KEGG" id="tnl:113493751"/>
<gene>
    <name evidence="10" type="primary">LOC113493751</name>
</gene>
<dbReference type="SUPFAM" id="SSF53448">
    <property type="entry name" value="Nucleotide-diphospho-sugar transferases"/>
    <property type="match status" value="1"/>
</dbReference>
<evidence type="ECO:0000256" key="5">
    <source>
        <dbReference type="ARBA" id="ARBA00023034"/>
    </source>
</evidence>
<accession>A0A7E5VGV6</accession>
<evidence type="ECO:0000256" key="4">
    <source>
        <dbReference type="ARBA" id="ARBA00022679"/>
    </source>
</evidence>
<keyword evidence="7" id="KW-1133">Transmembrane helix</keyword>
<keyword evidence="5" id="KW-0333">Golgi apparatus</keyword>
<dbReference type="GO" id="GO:0000139">
    <property type="term" value="C:Golgi membrane"/>
    <property type="evidence" value="ECO:0007669"/>
    <property type="project" value="UniProtKB-SubCell"/>
</dbReference>
<name>A0A7E5VGV6_TRINI</name>
<organism evidence="9 10">
    <name type="scientific">Trichoplusia ni</name>
    <name type="common">Cabbage looper</name>
    <dbReference type="NCBI Taxonomy" id="7111"/>
    <lineage>
        <taxon>Eukaryota</taxon>
        <taxon>Metazoa</taxon>
        <taxon>Ecdysozoa</taxon>
        <taxon>Arthropoda</taxon>
        <taxon>Hexapoda</taxon>
        <taxon>Insecta</taxon>
        <taxon>Pterygota</taxon>
        <taxon>Neoptera</taxon>
        <taxon>Endopterygota</taxon>
        <taxon>Lepidoptera</taxon>
        <taxon>Glossata</taxon>
        <taxon>Ditrysia</taxon>
        <taxon>Noctuoidea</taxon>
        <taxon>Noctuidae</taxon>
        <taxon>Plusiinae</taxon>
        <taxon>Trichoplusia</taxon>
    </lineage>
</organism>
<keyword evidence="6 7" id="KW-0472">Membrane</keyword>
<reference evidence="10" key="1">
    <citation type="submission" date="2025-08" db="UniProtKB">
        <authorList>
            <consortium name="RefSeq"/>
        </authorList>
    </citation>
    <scope>IDENTIFICATION</scope>
</reference>
<keyword evidence="4" id="KW-0808">Transferase</keyword>
<dbReference type="FunCoup" id="A0A7E5VGV6">
    <property type="interactions" value="28"/>
</dbReference>
<evidence type="ECO:0000256" key="3">
    <source>
        <dbReference type="ARBA" id="ARBA00022676"/>
    </source>
</evidence>
<dbReference type="GO" id="GO:0006688">
    <property type="term" value="P:glycosphingolipid biosynthetic process"/>
    <property type="evidence" value="ECO:0007669"/>
    <property type="project" value="TreeGrafter"/>
</dbReference>
<dbReference type="InterPro" id="IPR007652">
    <property type="entry name" value="A1-4-GlycosylTfrase_dom"/>
</dbReference>
<feature type="domain" description="Alpha 1,4-glycosyltransferase" evidence="8">
    <location>
        <begin position="225"/>
        <end position="344"/>
    </location>
</feature>
<comment type="similarity">
    <text evidence="2">Belongs to the glycosyltransferase 32 family.</text>
</comment>
<keyword evidence="7" id="KW-0812">Transmembrane</keyword>
<dbReference type="RefSeq" id="XP_026727555.1">
    <property type="nucleotide sequence ID" value="XM_026871754.1"/>
</dbReference>
<dbReference type="InterPro" id="IPR051981">
    <property type="entry name" value="Glycosyltransf_32"/>
</dbReference>
<comment type="subcellular location">
    <subcellularLocation>
        <location evidence="1">Golgi apparatus membrane</location>
        <topology evidence="1">Single-pass type II membrane protein</topology>
    </subcellularLocation>
</comment>
<evidence type="ECO:0000256" key="6">
    <source>
        <dbReference type="ARBA" id="ARBA00023136"/>
    </source>
</evidence>
<dbReference type="PANTHER" id="PTHR12042">
    <property type="entry name" value="LACTOSYLCERAMIDE 4-ALPHA-GALACTOSYLTRANSFERASE ALPHA- 1,4-GALACTOSYLTRANSFERASE"/>
    <property type="match status" value="1"/>
</dbReference>
<feature type="transmembrane region" description="Helical" evidence="7">
    <location>
        <begin position="14"/>
        <end position="31"/>
    </location>
</feature>
<evidence type="ECO:0000256" key="7">
    <source>
        <dbReference type="SAM" id="Phobius"/>
    </source>
</evidence>
<dbReference type="GO" id="GO:0016758">
    <property type="term" value="F:hexosyltransferase activity"/>
    <property type="evidence" value="ECO:0007669"/>
    <property type="project" value="TreeGrafter"/>
</dbReference>
<dbReference type="Pfam" id="PF04572">
    <property type="entry name" value="Gb3_synth"/>
    <property type="match status" value="1"/>
</dbReference>
<keyword evidence="9" id="KW-1185">Reference proteome</keyword>
<dbReference type="Gene3D" id="3.90.550.20">
    <property type="match status" value="1"/>
</dbReference>
<evidence type="ECO:0000259" key="8">
    <source>
        <dbReference type="Pfam" id="PF04572"/>
    </source>
</evidence>
<dbReference type="Pfam" id="PF04488">
    <property type="entry name" value="Gly_transf_sug"/>
    <property type="match status" value="1"/>
</dbReference>
<dbReference type="InParanoid" id="A0A7E5VGV6"/>
<sequence>MQAVFNHLFIQYNGVYRVITVSTFVALYLLYDMLGHSGPSYAIPRKQSINTSCHYTNFEDALEAADAKFSLPLWSIFFIESSCHGGLNSRQACSIESAARAHPLWQITVFFLSPVSEHTLNHSCLRTLKQFRNVKFVRIKIKEFTEDTPLESMISEKHLQNSSFPVENYSNALRYLILYKWGGIYLDTDMLVIKSLSPLGANWVGTEDRRHINAAALGISSDTIGTQFAADLLGEFTREYKARVSGANGPKLITRVLEKNWCYPYQFKEWSTMTCRGISVYSPRLFYPVHYRKGRELFESSNLDILNNVTYAVHTWNRLTKNYTISNNSPYERLAKRYCPSIYNFYGNKFGE</sequence>
<evidence type="ECO:0000256" key="1">
    <source>
        <dbReference type="ARBA" id="ARBA00004323"/>
    </source>
</evidence>
<evidence type="ECO:0000313" key="10">
    <source>
        <dbReference type="RefSeq" id="XP_026727555.1"/>
    </source>
</evidence>
<dbReference type="PANTHER" id="PTHR12042:SF21">
    <property type="entry name" value="ALPHA1,4-GALACTOSYLTRANSFERASE 1-RELATED"/>
    <property type="match status" value="1"/>
</dbReference>
<protein>
    <submittedName>
        <fullName evidence="10">Lactosylceramide 4-alpha-galactosyltransferase-like</fullName>
    </submittedName>
</protein>
<dbReference type="OrthoDB" id="409543at2759"/>
<evidence type="ECO:0000256" key="2">
    <source>
        <dbReference type="ARBA" id="ARBA00009003"/>
    </source>
</evidence>
<dbReference type="InterPro" id="IPR007577">
    <property type="entry name" value="GlycoTrfase_DXD_sugar-bd_CS"/>
</dbReference>
<dbReference type="Proteomes" id="UP000322000">
    <property type="component" value="Chromosome 5"/>
</dbReference>
<dbReference type="GeneID" id="113493751"/>
<evidence type="ECO:0000313" key="9">
    <source>
        <dbReference type="Proteomes" id="UP000322000"/>
    </source>
</evidence>
<keyword evidence="3" id="KW-0328">Glycosyltransferase</keyword>